<keyword evidence="11" id="KW-0456">Lyase</keyword>
<proteinExistence type="inferred from homology"/>
<evidence type="ECO:0000256" key="11">
    <source>
        <dbReference type="ARBA" id="ARBA00023239"/>
    </source>
</evidence>
<dbReference type="InterPro" id="IPR048283">
    <property type="entry name" value="AdoMetDC-like"/>
</dbReference>
<dbReference type="Gene3D" id="3.30.360.50">
    <property type="entry name" value="S-adenosylmethionine decarboxylase"/>
    <property type="match status" value="1"/>
</dbReference>
<dbReference type="Pfam" id="PF01536">
    <property type="entry name" value="SAM_decarbox"/>
    <property type="match status" value="1"/>
</dbReference>
<sequence length="383" mass="42127">MAIESPPPPSPIGFEGFEKRLEITFSEAPIFNDPAGKGLRALTLSQLNSILEPACCTIVAQLSNNEFDSYVLSESSMFIFPLKIVLKTCGTTKLLLSIEPILKLAESLSLDVSDVKYSRGSFIFPNYQPAPHRSFSEEVTALNGFFSCLKPKAYVLLGDPASPNRNWHIYSASSRKSVEDRTDMITFEMCMTGLDKKKAAVFFKRSADADYSAKEMTRNSGISEIIPSHAICDFDFDPCGYSMNGIEGSGFSTVHVTPEDGFSYASYEAMGFDASEVNLNSLASRVLKCFEPNEFSIAVTCHGSGVQRCTMECGDVDGYWCRSVVEQELAARGGGGGGGWVVYRSYEKKEKEHHVVASPAKVSMQCWKEVDEEEEVMLVMACL</sequence>
<dbReference type="SUPFAM" id="SSF56276">
    <property type="entry name" value="S-adenosylmethionine decarboxylase"/>
    <property type="match status" value="1"/>
</dbReference>
<evidence type="ECO:0000256" key="9">
    <source>
        <dbReference type="ARBA" id="ARBA00023115"/>
    </source>
</evidence>
<evidence type="ECO:0000256" key="10">
    <source>
        <dbReference type="ARBA" id="ARBA00023145"/>
    </source>
</evidence>
<evidence type="ECO:0000256" key="4">
    <source>
        <dbReference type="ARBA" id="ARBA00012357"/>
    </source>
</evidence>
<keyword evidence="16" id="KW-1185">Reference proteome</keyword>
<reference evidence="15" key="1">
    <citation type="journal article" date="2023" name="Plant Biotechnol. J.">
        <title>Chromosome-level wild Hevea brasiliensis genome provides new tools for genomic-assisted breeding and valuable loci to elevate rubber yield.</title>
        <authorList>
            <person name="Cheng H."/>
            <person name="Song X."/>
            <person name="Hu Y."/>
            <person name="Wu T."/>
            <person name="Yang Q."/>
            <person name="An Z."/>
            <person name="Feng S."/>
            <person name="Deng Z."/>
            <person name="Wu W."/>
            <person name="Zeng X."/>
            <person name="Tu M."/>
            <person name="Wang X."/>
            <person name="Huang H."/>
        </authorList>
    </citation>
    <scope>NUCLEOTIDE SEQUENCE</scope>
    <source>
        <strain evidence="15">MT/VB/25A 57/8</strain>
    </source>
</reference>
<keyword evidence="7" id="KW-0068">Autocatalytic cleavage</keyword>
<comment type="pathway">
    <text evidence="2">Amine and polyamine biosynthesis; S-adenosylmethioninamine biosynthesis; S-adenosylmethioninamine from S-adenosyl-L-methionine: step 1/1.</text>
</comment>
<protein>
    <recommendedName>
        <fullName evidence="4">adenosylmethionine decarboxylase</fullName>
        <ecNumber evidence="4">4.1.1.50</ecNumber>
    </recommendedName>
</protein>
<dbReference type="Gene3D" id="3.60.90.10">
    <property type="entry name" value="S-adenosylmethionine decarboxylase"/>
    <property type="match status" value="1"/>
</dbReference>
<gene>
    <name evidence="15" type="ORF">P3X46_031806</name>
</gene>
<dbReference type="NCBIfam" id="TIGR00535">
    <property type="entry name" value="SAM_DCase"/>
    <property type="match status" value="1"/>
</dbReference>
<keyword evidence="12" id="KW-0704">Schiff base</keyword>
<evidence type="ECO:0000256" key="8">
    <source>
        <dbReference type="ARBA" id="ARBA00023066"/>
    </source>
</evidence>
<comment type="similarity">
    <text evidence="3">Belongs to the eukaryotic AdoMetDC family.</text>
</comment>
<keyword evidence="10" id="KW-0865">Zymogen</keyword>
<evidence type="ECO:0000313" key="15">
    <source>
        <dbReference type="EMBL" id="KAJ9141252.1"/>
    </source>
</evidence>
<comment type="cofactor">
    <cofactor evidence="1">
        <name>pyruvate</name>
        <dbReference type="ChEBI" id="CHEBI:15361"/>
    </cofactor>
</comment>
<evidence type="ECO:0000256" key="7">
    <source>
        <dbReference type="ARBA" id="ARBA00022813"/>
    </source>
</evidence>
<keyword evidence="8" id="KW-0745">Spermidine biosynthesis</keyword>
<evidence type="ECO:0000256" key="14">
    <source>
        <dbReference type="ARBA" id="ARBA00048112"/>
    </source>
</evidence>
<evidence type="ECO:0000256" key="2">
    <source>
        <dbReference type="ARBA" id="ARBA00004911"/>
    </source>
</evidence>
<comment type="catalytic activity">
    <reaction evidence="14">
        <text>S-adenosyl-L-methionine + H(+) = S-adenosyl 3-(methylsulfanyl)propylamine + CO2</text>
        <dbReference type="Rhea" id="RHEA:15981"/>
        <dbReference type="ChEBI" id="CHEBI:15378"/>
        <dbReference type="ChEBI" id="CHEBI:16526"/>
        <dbReference type="ChEBI" id="CHEBI:57443"/>
        <dbReference type="ChEBI" id="CHEBI:59789"/>
        <dbReference type="EC" id="4.1.1.50"/>
    </reaction>
</comment>
<evidence type="ECO:0000256" key="6">
    <source>
        <dbReference type="ARBA" id="ARBA00022793"/>
    </source>
</evidence>
<evidence type="ECO:0000256" key="1">
    <source>
        <dbReference type="ARBA" id="ARBA00001928"/>
    </source>
</evidence>
<dbReference type="Proteomes" id="UP001174677">
    <property type="component" value="Chromosome 17"/>
</dbReference>
<keyword evidence="13" id="KW-0670">Pyruvate</keyword>
<evidence type="ECO:0000256" key="12">
    <source>
        <dbReference type="ARBA" id="ARBA00023270"/>
    </source>
</evidence>
<organism evidence="15 16">
    <name type="scientific">Hevea brasiliensis</name>
    <name type="common">Para rubber tree</name>
    <name type="synonym">Siphonia brasiliensis</name>
    <dbReference type="NCBI Taxonomy" id="3981"/>
    <lineage>
        <taxon>Eukaryota</taxon>
        <taxon>Viridiplantae</taxon>
        <taxon>Streptophyta</taxon>
        <taxon>Embryophyta</taxon>
        <taxon>Tracheophyta</taxon>
        <taxon>Spermatophyta</taxon>
        <taxon>Magnoliopsida</taxon>
        <taxon>eudicotyledons</taxon>
        <taxon>Gunneridae</taxon>
        <taxon>Pentapetalae</taxon>
        <taxon>rosids</taxon>
        <taxon>fabids</taxon>
        <taxon>Malpighiales</taxon>
        <taxon>Euphorbiaceae</taxon>
        <taxon>Crotonoideae</taxon>
        <taxon>Micrandreae</taxon>
        <taxon>Hevea</taxon>
    </lineage>
</organism>
<dbReference type="EMBL" id="JARPOI010000017">
    <property type="protein sequence ID" value="KAJ9141252.1"/>
    <property type="molecule type" value="Genomic_DNA"/>
</dbReference>
<dbReference type="PROSITE" id="PS01336">
    <property type="entry name" value="ADOMETDC"/>
    <property type="match status" value="1"/>
</dbReference>
<evidence type="ECO:0000256" key="3">
    <source>
        <dbReference type="ARBA" id="ARBA00008466"/>
    </source>
</evidence>
<dbReference type="PANTHER" id="PTHR11570">
    <property type="entry name" value="S-ADENOSYLMETHIONINE DECARBOXYLASE"/>
    <property type="match status" value="1"/>
</dbReference>
<dbReference type="PANTHER" id="PTHR11570:SF0">
    <property type="entry name" value="S-ADENOSYLMETHIONINE DECARBOXYLASE PROENZYME"/>
    <property type="match status" value="1"/>
</dbReference>
<dbReference type="InterPro" id="IPR018166">
    <property type="entry name" value="S-AdoMet_deCO2ase_CS"/>
</dbReference>
<evidence type="ECO:0000313" key="16">
    <source>
        <dbReference type="Proteomes" id="UP001174677"/>
    </source>
</evidence>
<accession>A0ABQ9KMW2</accession>
<dbReference type="InterPro" id="IPR001985">
    <property type="entry name" value="S-AdoMet_decarboxylase_euk"/>
</dbReference>
<comment type="caution">
    <text evidence="15">The sequence shown here is derived from an EMBL/GenBank/DDBJ whole genome shotgun (WGS) entry which is preliminary data.</text>
</comment>
<evidence type="ECO:0000256" key="13">
    <source>
        <dbReference type="ARBA" id="ARBA00023317"/>
    </source>
</evidence>
<keyword evidence="5" id="KW-0949">S-adenosyl-L-methionine</keyword>
<keyword evidence="9" id="KW-0620">Polyamine biosynthesis</keyword>
<keyword evidence="6" id="KW-0210">Decarboxylase</keyword>
<name>A0ABQ9KMW2_HEVBR</name>
<dbReference type="EC" id="4.1.1.50" evidence="4"/>
<dbReference type="InterPro" id="IPR016067">
    <property type="entry name" value="S-AdoMet_deCO2ase_core"/>
</dbReference>
<evidence type="ECO:0000256" key="5">
    <source>
        <dbReference type="ARBA" id="ARBA00022691"/>
    </source>
</evidence>